<organism evidence="1 2">
    <name type="scientific">Clostridium botulinum</name>
    <dbReference type="NCBI Taxonomy" id="1491"/>
    <lineage>
        <taxon>Bacteria</taxon>
        <taxon>Bacillati</taxon>
        <taxon>Bacillota</taxon>
        <taxon>Clostridia</taxon>
        <taxon>Eubacteriales</taxon>
        <taxon>Clostridiaceae</taxon>
        <taxon>Clostridium</taxon>
    </lineage>
</organism>
<dbReference type="AlphaFoldDB" id="A0A6M0SQ39"/>
<proteinExistence type="predicted"/>
<dbReference type="EMBL" id="SGKU01000037">
    <property type="protein sequence ID" value="NFA43412.1"/>
    <property type="molecule type" value="Genomic_DNA"/>
</dbReference>
<evidence type="ECO:0000313" key="2">
    <source>
        <dbReference type="Proteomes" id="UP000472355"/>
    </source>
</evidence>
<sequence>MWDNRLAQEFRKRDNSSNMGAVIGDVMSTTPLRVAIQNGAIVLSEDKLYLCSNLKNQVIRSGDIIINSVADHGTVSSKCNLTFTEVLKIGDKVVCLPADGGQTFFIIDKVV</sequence>
<dbReference type="Pfam" id="PF10844">
    <property type="entry name" value="DUF2577"/>
    <property type="match status" value="1"/>
</dbReference>
<evidence type="ECO:0000313" key="1">
    <source>
        <dbReference type="EMBL" id="NFA43412.1"/>
    </source>
</evidence>
<name>A0A6M0SQ39_CLOBO</name>
<dbReference type="Proteomes" id="UP000472355">
    <property type="component" value="Unassembled WGS sequence"/>
</dbReference>
<accession>A0A6M0SQ39</accession>
<gene>
    <name evidence="1" type="ORF">EXM65_12720</name>
</gene>
<protein>
    <submittedName>
        <fullName evidence="1">DUF2577 domain-containing protein</fullName>
    </submittedName>
</protein>
<reference evidence="1 2" key="1">
    <citation type="submission" date="2019-02" db="EMBL/GenBank/DDBJ databases">
        <title>Genome sequencing of Clostridium botulinum clinical isolates.</title>
        <authorList>
            <person name="Brunt J."/>
            <person name="Van Vliet A.H.M."/>
            <person name="Stringer S.C."/>
            <person name="Grant K.A."/>
            <person name="Carter A.C."/>
            <person name="Peck M.W."/>
        </authorList>
    </citation>
    <scope>NUCLEOTIDE SEQUENCE [LARGE SCALE GENOMIC DNA]</scope>
    <source>
        <strain evidence="1 2">H113700579</strain>
    </source>
</reference>
<dbReference type="InterPro" id="IPR022555">
    <property type="entry name" value="DUF2577"/>
</dbReference>
<comment type="caution">
    <text evidence="1">The sequence shown here is derived from an EMBL/GenBank/DDBJ whole genome shotgun (WGS) entry which is preliminary data.</text>
</comment>